<dbReference type="OrthoDB" id="206348at2759"/>
<dbReference type="Pfam" id="PF13475">
    <property type="entry name" value="DUF4116"/>
    <property type="match status" value="6"/>
</dbReference>
<protein>
    <recommendedName>
        <fullName evidence="1">DUF4116 domain-containing protein</fullName>
    </recommendedName>
</protein>
<keyword evidence="3" id="KW-1185">Reference proteome</keyword>
<sequence length="555" mass="61939">MLSRWYQLRLTKADWIELLDCRANYAKNNYQSDFLHFRILPPTSLLRDRDFVLELMPKNGYAYRYIHGSLKRDKEVVKAVVAGGYYDGRSDLSDQQKDDPEIMFAAVQHSGGALGYASPRLRDDPRVVLAAVQNCGIAMRWASDRLKNDPTIVMEAVQSSSIALESASKALKDNPQVVLAAVTSVRCEFKSKGLVLKHASERLQADPELVSAALDYGMTLGGLLDDKEIVATAIACNPIQLRLVPDRLRDDYEIVKTAVLRGGSAIRYASSRLKNDRRSTEMALSNFPFALEFVAPQFQADESLVRQCIQKSGGTLQYASADLRARRDLVRLAVENDGNAIAFATERLRADREIARLAFAKPDETGFGNSALGCLSKKLQDDYETVLAAVSVDGENLQYASHRLKNDPFIVAAGLKSGRFAEKPQVTVFPDREGRNRPCDGWIGMTLWAKLNAAIDFLRRQTDGGAADIEQLIDERVGAYDEKERLLHHLLSSFPGDVGVCIAGYLPKNDLDSNLYECLPVIRAYHDQFGKETQHQAATRPFAILENVYLELWRN</sequence>
<gene>
    <name evidence="2" type="ORF">SEMRO_134_G063430.1</name>
</gene>
<dbReference type="EMBL" id="CAICTM010000133">
    <property type="protein sequence ID" value="CAB9502358.1"/>
    <property type="molecule type" value="Genomic_DNA"/>
</dbReference>
<dbReference type="Proteomes" id="UP001153069">
    <property type="component" value="Unassembled WGS sequence"/>
</dbReference>
<comment type="caution">
    <text evidence="2">The sequence shown here is derived from an EMBL/GenBank/DDBJ whole genome shotgun (WGS) entry which is preliminary data.</text>
</comment>
<accession>A0A9N8H565</accession>
<evidence type="ECO:0000259" key="1">
    <source>
        <dbReference type="Pfam" id="PF13475"/>
    </source>
</evidence>
<proteinExistence type="predicted"/>
<name>A0A9N8H565_9STRA</name>
<evidence type="ECO:0000313" key="3">
    <source>
        <dbReference type="Proteomes" id="UP001153069"/>
    </source>
</evidence>
<organism evidence="2 3">
    <name type="scientific">Seminavis robusta</name>
    <dbReference type="NCBI Taxonomy" id="568900"/>
    <lineage>
        <taxon>Eukaryota</taxon>
        <taxon>Sar</taxon>
        <taxon>Stramenopiles</taxon>
        <taxon>Ochrophyta</taxon>
        <taxon>Bacillariophyta</taxon>
        <taxon>Bacillariophyceae</taxon>
        <taxon>Bacillariophycidae</taxon>
        <taxon>Naviculales</taxon>
        <taxon>Naviculaceae</taxon>
        <taxon>Seminavis</taxon>
    </lineage>
</organism>
<reference evidence="2" key="1">
    <citation type="submission" date="2020-06" db="EMBL/GenBank/DDBJ databases">
        <authorList>
            <consortium name="Plant Systems Biology data submission"/>
        </authorList>
    </citation>
    <scope>NUCLEOTIDE SEQUENCE</scope>
    <source>
        <strain evidence="2">D6</strain>
    </source>
</reference>
<feature type="domain" description="DUF4116" evidence="1">
    <location>
        <begin position="226"/>
        <end position="274"/>
    </location>
</feature>
<feature type="domain" description="DUF4116" evidence="1">
    <location>
        <begin position="382"/>
        <end position="411"/>
    </location>
</feature>
<feature type="domain" description="DUF4116" evidence="1">
    <location>
        <begin position="48"/>
        <end position="81"/>
    </location>
</feature>
<feature type="domain" description="DUF4116" evidence="1">
    <location>
        <begin position="282"/>
        <end position="324"/>
    </location>
</feature>
<feature type="domain" description="DUF4116" evidence="1">
    <location>
        <begin position="99"/>
        <end position="147"/>
    </location>
</feature>
<feature type="domain" description="DUF4116" evidence="1">
    <location>
        <begin position="327"/>
        <end position="359"/>
    </location>
</feature>
<evidence type="ECO:0000313" key="2">
    <source>
        <dbReference type="EMBL" id="CAB9502358.1"/>
    </source>
</evidence>
<dbReference type="InterPro" id="IPR025197">
    <property type="entry name" value="DUF4116"/>
</dbReference>
<dbReference type="AlphaFoldDB" id="A0A9N8H565"/>